<accession>A0A9D1VYV6</accession>
<gene>
    <name evidence="2" type="ORF">H9981_11650</name>
</gene>
<dbReference type="PANTHER" id="PTHR36848:SF2">
    <property type="entry name" value="SECRETED PROTEIN"/>
    <property type="match status" value="1"/>
</dbReference>
<feature type="compositionally biased region" description="Basic and acidic residues" evidence="1">
    <location>
        <begin position="736"/>
        <end position="751"/>
    </location>
</feature>
<comment type="caution">
    <text evidence="2">The sequence shown here is derived from an EMBL/GenBank/DDBJ whole genome shotgun (WGS) entry which is preliminary data.</text>
</comment>
<proteinExistence type="predicted"/>
<evidence type="ECO:0000313" key="3">
    <source>
        <dbReference type="Proteomes" id="UP000824243"/>
    </source>
</evidence>
<dbReference type="InterPro" id="IPR053161">
    <property type="entry name" value="Ulvan_degrading_GH"/>
</dbReference>
<protein>
    <recommendedName>
        <fullName evidence="4">Alpha-L-rhamnosidase</fullName>
    </recommendedName>
</protein>
<evidence type="ECO:0000313" key="2">
    <source>
        <dbReference type="EMBL" id="HIX49641.1"/>
    </source>
</evidence>
<sequence length="1048" mass="120742">MEWLNEFKDPGAAYRIKPFWFWNGDITEAGIEKQIKEMHDKGIGGFYLSPRQGQTIPYLSDRWFSLVKYACERAKAYGLEAWLYDEYPYPSGMGGGEVLKLHPEAEHKILCHEQFGAEGQKEISREFENGEILFAKAFPVINGTPDWEKGIDIKRDIGVLQTQEIYQITGLTVYNNKRFFSAGPRSVLSVVLPEGKWEVEVFYQKPLGEFKFYGGYFDPCHKDAVETFIHLTHDAYKEALGGDLPAQVKGIFSDEVGMLSPVPWTDRLPEAFLERKGYSILENLPALSHPSWKGAYRIRYDLYDVVHQIFVESYHKQIADWCDREGIKYCTEVPFMRLSTQRYSHIPGGDTAHEKAGRELEWIYDKYLCAFRYSANAVASLARQLGRKQCLIESFHSVGWTMTLQDAKWMLDRLAASSINLYVFHAFYYTIDSITKHDAPPSQFYQNPYWEYYRKLADYAARLSVYVTATEENTEIAVLDPVPSLWALLGNPFQGFPYMGGSEEEKDRCNMLRDNWVFTTKTLLLNQFQYDHLDSEMLPGFKVDDGKLKMGHAEYKIVVIPPALFYEKAAFVKLREFVSKGGYIIFLGNLPYLSLEEGVSDREAAEMWRSLAAGYPEQVTFFPAEGRLEEAGGETLFIGKIRELAQEPLEVLLSDERERKNFITSIRKDEEGRLWLSLVNQGKKSARAVIKNNRDNVFAVEELSMESGTAEKAGKLEEERVLQFHPYQSRYLCFKPTDEKKTQEKSEERAESPAGKKRVVISSEQPFQVSLSGKNVFRLAKFDVSRDGENWYQTEPMTLIEQAAAVPLLEKEDYKYESTFGTPKHIHMDFPLSLTYRTAFEVEAMPEQVELLLDRRAITGSWEMKINGHKVDREQFYHRFINDENNRLADITACVKQGKNLLELQVTAYKESDGLRDPVYLLGDFGVSEEHTLTVRPEEALFDIHYIKGFPYYSGKMTLRQKIVLHPEKLADESILSFDFGDTCPDCLEVRLNGESLGVRAFTPYQWICPKECVRQGENQIEIVRTNTLANMLDGTYFDYEKHRLVQI</sequence>
<name>A0A9D1VYV6_9FIRM</name>
<dbReference type="Proteomes" id="UP000824243">
    <property type="component" value="Unassembled WGS sequence"/>
</dbReference>
<feature type="region of interest" description="Disordered" evidence="1">
    <location>
        <begin position="735"/>
        <end position="757"/>
    </location>
</feature>
<organism evidence="2 3">
    <name type="scientific">Candidatus Mediterraneibacter caccavium</name>
    <dbReference type="NCBI Taxonomy" id="2838661"/>
    <lineage>
        <taxon>Bacteria</taxon>
        <taxon>Bacillati</taxon>
        <taxon>Bacillota</taxon>
        <taxon>Clostridia</taxon>
        <taxon>Lachnospirales</taxon>
        <taxon>Lachnospiraceae</taxon>
        <taxon>Mediterraneibacter</taxon>
    </lineage>
</organism>
<evidence type="ECO:0000256" key="1">
    <source>
        <dbReference type="SAM" id="MobiDB-lite"/>
    </source>
</evidence>
<dbReference type="PANTHER" id="PTHR36848">
    <property type="entry name" value="DNA-BINDING PROTEIN (PUTATIVE SECRETED PROTEIN)-RELATED"/>
    <property type="match status" value="1"/>
</dbReference>
<reference evidence="2" key="2">
    <citation type="submission" date="2021-04" db="EMBL/GenBank/DDBJ databases">
        <authorList>
            <person name="Gilroy R."/>
        </authorList>
    </citation>
    <scope>NUCLEOTIDE SEQUENCE</scope>
    <source>
        <strain evidence="2">ChiSjej5B23-15282</strain>
    </source>
</reference>
<dbReference type="EMBL" id="DXFA01000189">
    <property type="protein sequence ID" value="HIX49641.1"/>
    <property type="molecule type" value="Genomic_DNA"/>
</dbReference>
<reference evidence="2" key="1">
    <citation type="journal article" date="2021" name="PeerJ">
        <title>Extensive microbial diversity within the chicken gut microbiome revealed by metagenomics and culture.</title>
        <authorList>
            <person name="Gilroy R."/>
            <person name="Ravi A."/>
            <person name="Getino M."/>
            <person name="Pursley I."/>
            <person name="Horton D.L."/>
            <person name="Alikhan N.F."/>
            <person name="Baker D."/>
            <person name="Gharbi K."/>
            <person name="Hall N."/>
            <person name="Watson M."/>
            <person name="Adriaenssens E.M."/>
            <person name="Foster-Nyarko E."/>
            <person name="Jarju S."/>
            <person name="Secka A."/>
            <person name="Antonio M."/>
            <person name="Oren A."/>
            <person name="Chaudhuri R.R."/>
            <person name="La Ragione R."/>
            <person name="Hildebrand F."/>
            <person name="Pallen M.J."/>
        </authorList>
    </citation>
    <scope>NUCLEOTIDE SEQUENCE</scope>
    <source>
        <strain evidence="2">ChiSjej5B23-15282</strain>
    </source>
</reference>
<dbReference type="AlphaFoldDB" id="A0A9D1VYV6"/>
<dbReference type="Gene3D" id="2.60.120.260">
    <property type="entry name" value="Galactose-binding domain-like"/>
    <property type="match status" value="1"/>
</dbReference>
<dbReference type="Pfam" id="PF17132">
    <property type="entry name" value="Glyco_hydro_106"/>
    <property type="match status" value="1"/>
</dbReference>
<evidence type="ECO:0008006" key="4">
    <source>
        <dbReference type="Google" id="ProtNLM"/>
    </source>
</evidence>